<evidence type="ECO:0000313" key="2">
    <source>
        <dbReference type="Proteomes" id="UP000214720"/>
    </source>
</evidence>
<accession>A0A226WWS6</accession>
<protein>
    <submittedName>
        <fullName evidence="1">Uncharacterized protein</fullName>
    </submittedName>
</protein>
<reference evidence="2" key="1">
    <citation type="submission" date="2017-01" db="EMBL/GenBank/DDBJ databases">
        <title>Genome Analysis of Deinococcus marmoris KOPRI26562.</title>
        <authorList>
            <person name="Kim J.H."/>
            <person name="Oh H.-M."/>
        </authorList>
    </citation>
    <scope>NUCLEOTIDE SEQUENCE [LARGE SCALE GENOMIC DNA]</scope>
    <source>
        <strain evidence="2">PAMC 26633</strain>
    </source>
</reference>
<dbReference type="EMBL" id="MTHB01000165">
    <property type="protein sequence ID" value="OXC75573.1"/>
    <property type="molecule type" value="Genomic_DNA"/>
</dbReference>
<name>A0A226WWS6_CABSO</name>
<dbReference type="AlphaFoldDB" id="A0A226WWS6"/>
<sequence length="49" mass="5330">MFSLATHAKACDTFTESIRRKYLSLIYNVSGNAVSIIDGPLGVGLGQWQ</sequence>
<dbReference type="Proteomes" id="UP000214720">
    <property type="component" value="Unassembled WGS sequence"/>
</dbReference>
<evidence type="ECO:0000313" key="1">
    <source>
        <dbReference type="EMBL" id="OXC75573.1"/>
    </source>
</evidence>
<comment type="caution">
    <text evidence="1">The sequence shown here is derived from an EMBL/GenBank/DDBJ whole genome shotgun (WGS) entry which is preliminary data.</text>
</comment>
<organism evidence="1 2">
    <name type="scientific">Caballeronia sordidicola</name>
    <name type="common">Burkholderia sordidicola</name>
    <dbReference type="NCBI Taxonomy" id="196367"/>
    <lineage>
        <taxon>Bacteria</taxon>
        <taxon>Pseudomonadati</taxon>
        <taxon>Pseudomonadota</taxon>
        <taxon>Betaproteobacteria</taxon>
        <taxon>Burkholderiales</taxon>
        <taxon>Burkholderiaceae</taxon>
        <taxon>Caballeronia</taxon>
    </lineage>
</organism>
<proteinExistence type="predicted"/>
<gene>
    <name evidence="1" type="ORF">BSU04_25430</name>
</gene>